<dbReference type="GO" id="GO:0005634">
    <property type="term" value="C:nucleus"/>
    <property type="evidence" value="ECO:0007669"/>
    <property type="project" value="InterPro"/>
</dbReference>
<feature type="region of interest" description="Disordered" evidence="4">
    <location>
        <begin position="239"/>
        <end position="278"/>
    </location>
</feature>
<evidence type="ECO:0000313" key="5">
    <source>
        <dbReference type="EMBL" id="OEJ92634.1"/>
    </source>
</evidence>
<dbReference type="Proteomes" id="UP000095358">
    <property type="component" value="Unassembled WGS sequence"/>
</dbReference>
<name>A0A1E5S0J4_HANUV</name>
<keyword evidence="6" id="KW-1185">Reference proteome</keyword>
<dbReference type="PANTHER" id="PTHR11875">
    <property type="entry name" value="TESTIS-SPECIFIC Y-ENCODED PROTEIN"/>
    <property type="match status" value="1"/>
</dbReference>
<dbReference type="AlphaFoldDB" id="A0A1E5S0J4"/>
<dbReference type="OrthoDB" id="19419at2759"/>
<evidence type="ECO:0000313" key="6">
    <source>
        <dbReference type="Proteomes" id="UP000095358"/>
    </source>
</evidence>
<dbReference type="STRING" id="29833.A0A1E5S0J4"/>
<sequence>MSEKATEDHILSEENLQLSKALRDLSDIEEKLEKIDEKVNEYRINITEPVYDERYEVISRIPNFWKTVLQEHSDFADFIPVSDFKFIDLIRNIKLTMLNTTDYSLKFEFADSEGFPEQTIVKTFTICKDITKLKYTSKLTDEELLDMSEFGFLTSEPVDITWPEEYDAINPIKLSTNTKDADFKKNYRQGMKTFFAWFGWTGLKHGKEFPNGDGLANLFMEDIYPHCLKHYIEAKRDIEDERGASDSEVEDDEEDIDRFNMSVMENDDEEPATKKVKK</sequence>
<dbReference type="VEuPathDB" id="FungiDB:AWRI3580_g479"/>
<gene>
    <name evidence="5" type="ORF">AWRI3580_g479</name>
</gene>
<protein>
    <submittedName>
        <fullName evidence="5">Vacuolar protein sorting-associated protein 75</fullName>
    </submittedName>
</protein>
<accession>A0A1E5S0J4</accession>
<dbReference type="EMBL" id="LPNN01000001">
    <property type="protein sequence ID" value="OEJ92634.1"/>
    <property type="molecule type" value="Genomic_DNA"/>
</dbReference>
<organism evidence="5 6">
    <name type="scientific">Hanseniaspora uvarum</name>
    <name type="common">Yeast</name>
    <name type="synonym">Kloeckera apiculata</name>
    <dbReference type="NCBI Taxonomy" id="29833"/>
    <lineage>
        <taxon>Eukaryota</taxon>
        <taxon>Fungi</taxon>
        <taxon>Dikarya</taxon>
        <taxon>Ascomycota</taxon>
        <taxon>Saccharomycotina</taxon>
        <taxon>Saccharomycetes</taxon>
        <taxon>Saccharomycodales</taxon>
        <taxon>Saccharomycodaceae</taxon>
        <taxon>Hanseniaspora</taxon>
    </lineage>
</organism>
<evidence type="ECO:0000256" key="3">
    <source>
        <dbReference type="SAM" id="Coils"/>
    </source>
</evidence>
<comment type="similarity">
    <text evidence="1 2">Belongs to the nucleosome assembly protein (NAP) family.</text>
</comment>
<proteinExistence type="inferred from homology"/>
<evidence type="ECO:0000256" key="1">
    <source>
        <dbReference type="ARBA" id="ARBA00009947"/>
    </source>
</evidence>
<evidence type="ECO:0000256" key="4">
    <source>
        <dbReference type="SAM" id="MobiDB-lite"/>
    </source>
</evidence>
<dbReference type="GO" id="GO:0006334">
    <property type="term" value="P:nucleosome assembly"/>
    <property type="evidence" value="ECO:0007669"/>
    <property type="project" value="InterPro"/>
</dbReference>
<evidence type="ECO:0000256" key="2">
    <source>
        <dbReference type="RuleBase" id="RU003876"/>
    </source>
</evidence>
<dbReference type="InterPro" id="IPR002164">
    <property type="entry name" value="NAP_family"/>
</dbReference>
<keyword evidence="3" id="KW-0175">Coiled coil</keyword>
<dbReference type="Pfam" id="PF00956">
    <property type="entry name" value="NAP"/>
    <property type="match status" value="1"/>
</dbReference>
<feature type="compositionally biased region" description="Acidic residues" evidence="4">
    <location>
        <begin position="247"/>
        <end position="256"/>
    </location>
</feature>
<comment type="caution">
    <text evidence="5">The sequence shown here is derived from an EMBL/GenBank/DDBJ whole genome shotgun (WGS) entry which is preliminary data.</text>
</comment>
<dbReference type="SUPFAM" id="SSF143113">
    <property type="entry name" value="NAP-like"/>
    <property type="match status" value="1"/>
</dbReference>
<feature type="coiled-coil region" evidence="3">
    <location>
        <begin position="11"/>
        <end position="45"/>
    </location>
</feature>
<dbReference type="Gene3D" id="3.30.1120.90">
    <property type="entry name" value="Nucleosome assembly protein"/>
    <property type="match status" value="1"/>
</dbReference>
<reference evidence="6" key="1">
    <citation type="journal article" date="2016" name="Genome Announc.">
        <title>Genome sequences of three species of Hanseniaspora isolated from spontaneous wine fermentations.</title>
        <authorList>
            <person name="Sternes P.R."/>
            <person name="Lee D."/>
            <person name="Kutyna D.R."/>
            <person name="Borneman A.R."/>
        </authorList>
    </citation>
    <scope>NUCLEOTIDE SEQUENCE [LARGE SCALE GENOMIC DNA]</scope>
    <source>
        <strain evidence="6">AWRI3580</strain>
    </source>
</reference>
<dbReference type="InterPro" id="IPR037231">
    <property type="entry name" value="NAP-like_sf"/>
</dbReference>